<dbReference type="AlphaFoldDB" id="A0A1G9WJH2"/>
<dbReference type="Proteomes" id="UP000199334">
    <property type="component" value="Unassembled WGS sequence"/>
</dbReference>
<feature type="compositionally biased region" description="Basic and acidic residues" evidence="1">
    <location>
        <begin position="144"/>
        <end position="153"/>
    </location>
</feature>
<feature type="compositionally biased region" description="Basic and acidic residues" evidence="1">
    <location>
        <begin position="109"/>
        <end position="119"/>
    </location>
</feature>
<reference evidence="2 3" key="1">
    <citation type="submission" date="2016-10" db="EMBL/GenBank/DDBJ databases">
        <authorList>
            <person name="de Groot N.N."/>
        </authorList>
    </citation>
    <scope>NUCLEOTIDE SEQUENCE [LARGE SCALE GENOMIC DNA]</scope>
    <source>
        <strain evidence="2 3">CGMCC 1.3442</strain>
    </source>
</reference>
<evidence type="ECO:0000256" key="1">
    <source>
        <dbReference type="SAM" id="MobiDB-lite"/>
    </source>
</evidence>
<gene>
    <name evidence="2" type="ORF">SAMN05216498_0766</name>
</gene>
<sequence>MDGDNMLKKISIVLLFFLMISGCDQEGMNHCDVAEGEGKIEHEVYTAITLDDDLDQDGYKRVNSNLLINDNEDELCVEVEEVVDYYSLDHEYLRSEVLSSYSRKDKLTKRQDEAEKVEEINGPATILLPDSVKGPDYPADLSEEEKQRVKEHVDQLVEKHLN</sequence>
<proteinExistence type="predicted"/>
<organism evidence="2 3">
    <name type="scientific">Tenuibacillus multivorans</name>
    <dbReference type="NCBI Taxonomy" id="237069"/>
    <lineage>
        <taxon>Bacteria</taxon>
        <taxon>Bacillati</taxon>
        <taxon>Bacillota</taxon>
        <taxon>Bacilli</taxon>
        <taxon>Bacillales</taxon>
        <taxon>Bacillaceae</taxon>
        <taxon>Tenuibacillus</taxon>
    </lineage>
</organism>
<protein>
    <submittedName>
        <fullName evidence="2">Uncharacterized protein</fullName>
    </submittedName>
</protein>
<accession>A0A1G9WJH2</accession>
<evidence type="ECO:0000313" key="3">
    <source>
        <dbReference type="Proteomes" id="UP000199334"/>
    </source>
</evidence>
<name>A0A1G9WJH2_9BACI</name>
<dbReference type="EMBL" id="FNIG01000001">
    <property type="protein sequence ID" value="SDM84316.1"/>
    <property type="molecule type" value="Genomic_DNA"/>
</dbReference>
<evidence type="ECO:0000313" key="2">
    <source>
        <dbReference type="EMBL" id="SDM84316.1"/>
    </source>
</evidence>
<keyword evidence="3" id="KW-1185">Reference proteome</keyword>
<feature type="region of interest" description="Disordered" evidence="1">
    <location>
        <begin position="109"/>
        <end position="153"/>
    </location>
</feature>